<sequence length="86" mass="9860">MPFSAELSLYPLANNYIEVIQAFIDRLNQHEDLTVLTNTMSTQVFGELEVVMSALTEELTWLYDRVPSQVLVCKFINKDLTPDHAK</sequence>
<accession>A0A432Y7T6</accession>
<evidence type="ECO:0008006" key="3">
    <source>
        <dbReference type="Google" id="ProtNLM"/>
    </source>
</evidence>
<reference evidence="2" key="1">
    <citation type="journal article" date="2018" name="Front. Microbiol.">
        <title>Genome-Based Analysis Reveals the Taxonomy and Diversity of the Family Idiomarinaceae.</title>
        <authorList>
            <person name="Liu Y."/>
            <person name="Lai Q."/>
            <person name="Shao Z."/>
        </authorList>
    </citation>
    <scope>NUCLEOTIDE SEQUENCE [LARGE SCALE GENOMIC DNA]</scope>
    <source>
        <strain evidence="2">F23</strain>
    </source>
</reference>
<dbReference type="Gene3D" id="3.30.70.930">
    <property type="match status" value="1"/>
</dbReference>
<gene>
    <name evidence="1" type="ORF">CWE25_05050</name>
</gene>
<dbReference type="RefSeq" id="WP_110574547.1">
    <property type="nucleotide sequence ID" value="NZ_PIPV01000003.1"/>
</dbReference>
<organism evidence="1 2">
    <name type="scientific">Idiomarina fontislapidosi</name>
    <dbReference type="NCBI Taxonomy" id="263723"/>
    <lineage>
        <taxon>Bacteria</taxon>
        <taxon>Pseudomonadati</taxon>
        <taxon>Pseudomonadota</taxon>
        <taxon>Gammaproteobacteria</taxon>
        <taxon>Alteromonadales</taxon>
        <taxon>Idiomarinaceae</taxon>
        <taxon>Idiomarina</taxon>
    </lineage>
</organism>
<dbReference type="EMBL" id="PIPV01000003">
    <property type="protein sequence ID" value="RUO57045.1"/>
    <property type="molecule type" value="Genomic_DNA"/>
</dbReference>
<comment type="caution">
    <text evidence="1">The sequence shown here is derived from an EMBL/GenBank/DDBJ whole genome shotgun (WGS) entry which is preliminary data.</text>
</comment>
<dbReference type="OrthoDB" id="164222at2"/>
<dbReference type="Proteomes" id="UP000287330">
    <property type="component" value="Unassembled WGS sequence"/>
</dbReference>
<name>A0A432Y7T6_9GAMM</name>
<dbReference type="InterPro" id="IPR029756">
    <property type="entry name" value="MTH1187/YkoF-like"/>
</dbReference>
<evidence type="ECO:0000313" key="2">
    <source>
        <dbReference type="Proteomes" id="UP000287330"/>
    </source>
</evidence>
<keyword evidence="2" id="KW-1185">Reference proteome</keyword>
<evidence type="ECO:0000313" key="1">
    <source>
        <dbReference type="EMBL" id="RUO57045.1"/>
    </source>
</evidence>
<proteinExistence type="predicted"/>
<dbReference type="SUPFAM" id="SSF89957">
    <property type="entry name" value="MTH1187/YkoF-like"/>
    <property type="match status" value="1"/>
</dbReference>
<protein>
    <recommendedName>
        <fullName evidence="3">Thiamin/hydroxymethyl pyrimidine-binding YkoF putative domain-containing protein</fullName>
    </recommendedName>
</protein>
<dbReference type="AlphaFoldDB" id="A0A432Y7T6"/>